<dbReference type="InterPro" id="IPR009045">
    <property type="entry name" value="Zn_M74/Hedgehog-like"/>
</dbReference>
<dbReference type="Pfam" id="PF02557">
    <property type="entry name" value="VanY"/>
    <property type="match status" value="1"/>
</dbReference>
<accession>A0A1I0QSS3</accession>
<keyword evidence="3" id="KW-0645">Protease</keyword>
<proteinExistence type="predicted"/>
<evidence type="ECO:0000256" key="1">
    <source>
        <dbReference type="SAM" id="SignalP"/>
    </source>
</evidence>
<protein>
    <submittedName>
        <fullName evidence="3">LD-carboxypeptidase LdcB, LAS superfamily</fullName>
    </submittedName>
</protein>
<dbReference type="AlphaFoldDB" id="A0A1I0QSS3"/>
<dbReference type="OrthoDB" id="9792074at2"/>
<dbReference type="Proteomes" id="UP000199701">
    <property type="component" value="Unassembled WGS sequence"/>
</dbReference>
<dbReference type="PANTHER" id="PTHR34385:SF1">
    <property type="entry name" value="PEPTIDOGLYCAN L-ALANYL-D-GLUTAMATE ENDOPEPTIDASE CWLK"/>
    <property type="match status" value="1"/>
</dbReference>
<evidence type="ECO:0000313" key="3">
    <source>
        <dbReference type="EMBL" id="SEW30470.1"/>
    </source>
</evidence>
<dbReference type="GO" id="GO:0006508">
    <property type="term" value="P:proteolysis"/>
    <property type="evidence" value="ECO:0007669"/>
    <property type="project" value="InterPro"/>
</dbReference>
<dbReference type="PANTHER" id="PTHR34385">
    <property type="entry name" value="D-ALANYL-D-ALANINE CARBOXYPEPTIDASE"/>
    <property type="match status" value="1"/>
</dbReference>
<dbReference type="CDD" id="cd14852">
    <property type="entry name" value="LD-carboxypeptidase"/>
    <property type="match status" value="1"/>
</dbReference>
<dbReference type="InterPro" id="IPR058193">
    <property type="entry name" value="VanY/YodJ_core_dom"/>
</dbReference>
<dbReference type="GO" id="GO:0004180">
    <property type="term" value="F:carboxypeptidase activity"/>
    <property type="evidence" value="ECO:0007669"/>
    <property type="project" value="UniProtKB-KW"/>
</dbReference>
<dbReference type="InterPro" id="IPR003709">
    <property type="entry name" value="VanY-like_core_dom"/>
</dbReference>
<evidence type="ECO:0000313" key="4">
    <source>
        <dbReference type="Proteomes" id="UP000199701"/>
    </source>
</evidence>
<dbReference type="RefSeq" id="WP_092454370.1">
    <property type="nucleotide sequence ID" value="NZ_FOJI01000009.1"/>
</dbReference>
<keyword evidence="3" id="KW-0378">Hydrolase</keyword>
<feature type="domain" description="D-alanyl-D-alanine carboxypeptidase-like core" evidence="2">
    <location>
        <begin position="148"/>
        <end position="272"/>
    </location>
</feature>
<feature type="signal peptide" evidence="1">
    <location>
        <begin position="1"/>
        <end position="18"/>
    </location>
</feature>
<dbReference type="SUPFAM" id="SSF55166">
    <property type="entry name" value="Hedgehog/DD-peptidase"/>
    <property type="match status" value="1"/>
</dbReference>
<feature type="chain" id="PRO_5039588524" evidence="1">
    <location>
        <begin position="19"/>
        <end position="296"/>
    </location>
</feature>
<keyword evidence="4" id="KW-1185">Reference proteome</keyword>
<dbReference type="PROSITE" id="PS51257">
    <property type="entry name" value="PROKAR_LIPOPROTEIN"/>
    <property type="match status" value="1"/>
</dbReference>
<gene>
    <name evidence="3" type="ORF">SAMN05421659_10956</name>
</gene>
<evidence type="ECO:0000259" key="2">
    <source>
        <dbReference type="Pfam" id="PF02557"/>
    </source>
</evidence>
<sequence length="296" mass="32543">MKKIILSTILITTAIALTACNSNTTSKIEATLEQPMSTTSGQILGSDIVSALPSNAAVPVYSNMAYYLSAKLEEYKAYSLVHPDYTLENIVTYVNIGLDNAFYTNTKVIQKPEDILVLCNKYNSLPDNYVPSDLVEVTTANSAASGLKLRKEAAQAFDKLCDGAKQAGYTIFGASGYRSYSTQKSLYNNYAASDGVTNADTYSARPGFSEHQTGLAIDVKNATVVYDSFGTTPEYQWAKDNVQKYGFIIRYLPSTIGITGYKSEEWHFRYVGVDTATAVYALGITYDEYCARYLMK</sequence>
<name>A0A1I0QSS3_9FIRM</name>
<keyword evidence="3" id="KW-0121">Carboxypeptidase</keyword>
<organism evidence="3 4">
    <name type="scientific">[Clostridium] fimetarium</name>
    <dbReference type="NCBI Taxonomy" id="99656"/>
    <lineage>
        <taxon>Bacteria</taxon>
        <taxon>Bacillati</taxon>
        <taxon>Bacillota</taxon>
        <taxon>Clostridia</taxon>
        <taxon>Lachnospirales</taxon>
        <taxon>Lachnospiraceae</taxon>
    </lineage>
</organism>
<dbReference type="Gene3D" id="3.30.1380.10">
    <property type="match status" value="1"/>
</dbReference>
<dbReference type="InterPro" id="IPR052179">
    <property type="entry name" value="DD-CPase-like"/>
</dbReference>
<dbReference type="EMBL" id="FOJI01000009">
    <property type="protein sequence ID" value="SEW30470.1"/>
    <property type="molecule type" value="Genomic_DNA"/>
</dbReference>
<reference evidence="3 4" key="1">
    <citation type="submission" date="2016-10" db="EMBL/GenBank/DDBJ databases">
        <authorList>
            <person name="de Groot N.N."/>
        </authorList>
    </citation>
    <scope>NUCLEOTIDE SEQUENCE [LARGE SCALE GENOMIC DNA]</scope>
    <source>
        <strain evidence="3 4">DSM 9179</strain>
    </source>
</reference>
<dbReference type="STRING" id="99656.SAMN05421659_10956"/>
<keyword evidence="1" id="KW-0732">Signal</keyword>